<name>A0A4R6VVW6_9HYPH</name>
<evidence type="ECO:0000313" key="1">
    <source>
        <dbReference type="EMBL" id="TDQ64401.1"/>
    </source>
</evidence>
<comment type="caution">
    <text evidence="1">The sequence shown here is derived from an EMBL/GenBank/DDBJ whole genome shotgun (WGS) entry which is preliminary data.</text>
</comment>
<protein>
    <submittedName>
        <fullName evidence="1">Heme oxygenase</fullName>
    </submittedName>
</protein>
<dbReference type="RefSeq" id="WP_133573013.1">
    <property type="nucleotide sequence ID" value="NZ_SNYR01000002.1"/>
</dbReference>
<reference evidence="1 2" key="1">
    <citation type="submission" date="2019-03" db="EMBL/GenBank/DDBJ databases">
        <title>Genomic Encyclopedia of Type Strains, Phase III (KMG-III): the genomes of soil and plant-associated and newly described type strains.</title>
        <authorList>
            <person name="Whitman W."/>
        </authorList>
    </citation>
    <scope>NUCLEOTIDE SEQUENCE [LARGE SCALE GENOMIC DNA]</scope>
    <source>
        <strain evidence="1 2">CGMCC 1.7002</strain>
    </source>
</reference>
<dbReference type="Pfam" id="PF01126">
    <property type="entry name" value="Heme_oxygenase"/>
    <property type="match status" value="1"/>
</dbReference>
<dbReference type="GO" id="GO:0006788">
    <property type="term" value="P:heme oxidation"/>
    <property type="evidence" value="ECO:0007669"/>
    <property type="project" value="InterPro"/>
</dbReference>
<dbReference type="InterPro" id="IPR016084">
    <property type="entry name" value="Haem_Oase-like_multi-hlx"/>
</dbReference>
<proteinExistence type="predicted"/>
<dbReference type="Gene3D" id="1.20.910.10">
    <property type="entry name" value="Heme oxygenase-like"/>
    <property type="match status" value="1"/>
</dbReference>
<sequence length="184" mass="20506">MSNELINMLRRATQELHQQLDRGFATGHFANRAAYVSFLQMHAQIVPDIEQQLAIRSEFQTLDHWQVRLRSPALLDDLKCLSVAPPPIAPFVMPSAPGSVAGITYVMEGSRLGGRLIAKQLNEAGLGHLPASFVTHGAEQRYWQSYLSWLAERPTFATYQQNAIAGAKALFQHYINISAYQLSA</sequence>
<evidence type="ECO:0000313" key="2">
    <source>
        <dbReference type="Proteomes" id="UP000295391"/>
    </source>
</evidence>
<gene>
    <name evidence="1" type="ORF">ATL17_2420</name>
</gene>
<dbReference type="InterPro" id="IPR016053">
    <property type="entry name" value="Haem_Oase-like"/>
</dbReference>
<dbReference type="Proteomes" id="UP000295391">
    <property type="component" value="Unassembled WGS sequence"/>
</dbReference>
<keyword evidence="2" id="KW-1185">Reference proteome</keyword>
<dbReference type="AlphaFoldDB" id="A0A4R6VVW6"/>
<dbReference type="CDD" id="cd19166">
    <property type="entry name" value="HemeO-bac"/>
    <property type="match status" value="1"/>
</dbReference>
<organism evidence="1 2">
    <name type="scientific">Maritalea mobilis</name>
    <dbReference type="NCBI Taxonomy" id="483324"/>
    <lineage>
        <taxon>Bacteria</taxon>
        <taxon>Pseudomonadati</taxon>
        <taxon>Pseudomonadota</taxon>
        <taxon>Alphaproteobacteria</taxon>
        <taxon>Hyphomicrobiales</taxon>
        <taxon>Devosiaceae</taxon>
        <taxon>Maritalea</taxon>
    </lineage>
</organism>
<dbReference type="EMBL" id="SNYR01000002">
    <property type="protein sequence ID" value="TDQ64401.1"/>
    <property type="molecule type" value="Genomic_DNA"/>
</dbReference>
<dbReference type="OrthoDB" id="9149607at2"/>
<accession>A0A4R6VVW6</accession>
<dbReference type="SUPFAM" id="SSF48613">
    <property type="entry name" value="Heme oxygenase-like"/>
    <property type="match status" value="1"/>
</dbReference>
<dbReference type="GO" id="GO:0004392">
    <property type="term" value="F:heme oxygenase (decyclizing) activity"/>
    <property type="evidence" value="ECO:0007669"/>
    <property type="project" value="InterPro"/>
</dbReference>